<dbReference type="Pfam" id="PF00083">
    <property type="entry name" value="Sugar_tr"/>
    <property type="match status" value="1"/>
</dbReference>
<dbReference type="InterPro" id="IPR036259">
    <property type="entry name" value="MFS_trans_sf"/>
</dbReference>
<evidence type="ECO:0000256" key="1">
    <source>
        <dbReference type="ARBA" id="ARBA00004651"/>
    </source>
</evidence>
<organism evidence="11 12">
    <name type="scientific">Paraburkholderia caffeinitolerans</name>
    <dbReference type="NCBI Taxonomy" id="1723730"/>
    <lineage>
        <taxon>Bacteria</taxon>
        <taxon>Pseudomonadati</taxon>
        <taxon>Pseudomonadota</taxon>
        <taxon>Betaproteobacteria</taxon>
        <taxon>Burkholderiales</taxon>
        <taxon>Burkholderiaceae</taxon>
        <taxon>Paraburkholderia</taxon>
    </lineage>
</organism>
<evidence type="ECO:0000256" key="4">
    <source>
        <dbReference type="ARBA" id="ARBA00022475"/>
    </source>
</evidence>
<feature type="transmembrane region" description="Helical" evidence="9">
    <location>
        <begin position="343"/>
        <end position="364"/>
    </location>
</feature>
<sequence length="440" mass="46708">MNTHTSRAHDTRARPGTSIVTTPTRARRAVIAASLGNILEWYDFVLYAYFSPQIAHHFFPAASETTSFLVATATFGVGFVARPLGAIVLGAYGDRAGRKAALLWVIVMMSIGTALIGLTPGVEVAGVAASTLIVAARVLQGFASGGEWGGATSFIVEHAPPNRRGLYGSWQQASLAVALLLGSLSAGTMTWLMSAATLADWGWRLPFVAGAVLIGAFGFWLRRNVEDSPCAVAHDTDTAPIRTALREHGRVLSIGSLFTIGWTVTNYLYLLYMPIYLTRTLGLPASQALVAASLQIACFMILSPVIGHLSDRCGRRPVMTVGALCVLLGTYPLFAFMATQPHLGQIIGAVCVLAIFMATLTGAAPAWQAELYPSAIRTTSISLSYNFAVTIFGGFAPFVATWLIGMTADALSPTWYIAGGALASLVAVRLSRETAHVPLR</sequence>
<dbReference type="FunFam" id="1.20.1250.20:FF:000001">
    <property type="entry name" value="Dicarboxylate MFS transporter"/>
    <property type="match status" value="1"/>
</dbReference>
<evidence type="ECO:0000256" key="7">
    <source>
        <dbReference type="ARBA" id="ARBA00022989"/>
    </source>
</evidence>
<reference evidence="11 12" key="1">
    <citation type="submission" date="2020-04" db="EMBL/GenBank/DDBJ databases">
        <authorList>
            <person name="De Canck E."/>
        </authorList>
    </citation>
    <scope>NUCLEOTIDE SEQUENCE [LARGE SCALE GENOMIC DNA]</scope>
    <source>
        <strain evidence="11 12">LMG 28688</strain>
    </source>
</reference>
<dbReference type="Proteomes" id="UP000494119">
    <property type="component" value="Unassembled WGS sequence"/>
</dbReference>
<gene>
    <name evidence="11" type="primary">proP_9</name>
    <name evidence="11" type="ORF">LMG28688_06481</name>
</gene>
<dbReference type="SUPFAM" id="SSF103473">
    <property type="entry name" value="MFS general substrate transporter"/>
    <property type="match status" value="1"/>
</dbReference>
<name>A0A6J5GUD4_9BURK</name>
<evidence type="ECO:0000256" key="8">
    <source>
        <dbReference type="ARBA" id="ARBA00023136"/>
    </source>
</evidence>
<evidence type="ECO:0000313" key="11">
    <source>
        <dbReference type="EMBL" id="CAB3807108.1"/>
    </source>
</evidence>
<feature type="transmembrane region" description="Helical" evidence="9">
    <location>
        <begin position="124"/>
        <end position="143"/>
    </location>
</feature>
<dbReference type="InterPro" id="IPR051084">
    <property type="entry name" value="H+-coupled_symporters"/>
</dbReference>
<dbReference type="AlphaFoldDB" id="A0A6J5GUD4"/>
<feature type="transmembrane region" description="Helical" evidence="9">
    <location>
        <begin position="29"/>
        <end position="50"/>
    </location>
</feature>
<evidence type="ECO:0000313" key="12">
    <source>
        <dbReference type="Proteomes" id="UP000494119"/>
    </source>
</evidence>
<feature type="transmembrane region" description="Helical" evidence="9">
    <location>
        <begin position="410"/>
        <end position="430"/>
    </location>
</feature>
<dbReference type="Gene3D" id="1.20.1250.20">
    <property type="entry name" value="MFS general substrate transporter like domains"/>
    <property type="match status" value="2"/>
</dbReference>
<evidence type="ECO:0000256" key="9">
    <source>
        <dbReference type="SAM" id="Phobius"/>
    </source>
</evidence>
<feature type="transmembrane region" description="Helical" evidence="9">
    <location>
        <begin position="70"/>
        <end position="93"/>
    </location>
</feature>
<dbReference type="InterPro" id="IPR005828">
    <property type="entry name" value="MFS_sugar_transport-like"/>
</dbReference>
<feature type="transmembrane region" description="Helical" evidence="9">
    <location>
        <begin position="284"/>
        <end position="306"/>
    </location>
</feature>
<dbReference type="InterPro" id="IPR005829">
    <property type="entry name" value="Sugar_transporter_CS"/>
</dbReference>
<comment type="subcellular location">
    <subcellularLocation>
        <location evidence="1">Cell membrane</location>
        <topology evidence="1">Multi-pass membrane protein</topology>
    </subcellularLocation>
</comment>
<feature type="transmembrane region" description="Helical" evidence="9">
    <location>
        <begin position="385"/>
        <end position="404"/>
    </location>
</feature>
<dbReference type="GO" id="GO:0005886">
    <property type="term" value="C:plasma membrane"/>
    <property type="evidence" value="ECO:0007669"/>
    <property type="project" value="UniProtKB-SubCell"/>
</dbReference>
<accession>A0A6J5GUD4</accession>
<keyword evidence="4" id="KW-1003">Cell membrane</keyword>
<dbReference type="InterPro" id="IPR020846">
    <property type="entry name" value="MFS_dom"/>
</dbReference>
<dbReference type="PANTHER" id="PTHR43528:SF1">
    <property type="entry name" value="ALPHA-KETOGLUTARATE PERMEASE"/>
    <property type="match status" value="1"/>
</dbReference>
<protein>
    <submittedName>
        <fullName evidence="11">Proline/betaine transporter</fullName>
    </submittedName>
</protein>
<evidence type="ECO:0000259" key="10">
    <source>
        <dbReference type="PROSITE" id="PS50850"/>
    </source>
</evidence>
<feature type="transmembrane region" description="Helical" evidence="9">
    <location>
        <begin position="251"/>
        <end position="272"/>
    </location>
</feature>
<keyword evidence="8 9" id="KW-0472">Membrane</keyword>
<feature type="transmembrane region" description="Helical" evidence="9">
    <location>
        <begin position="318"/>
        <end position="337"/>
    </location>
</feature>
<dbReference type="PANTHER" id="PTHR43528">
    <property type="entry name" value="ALPHA-KETOGLUTARATE PERMEASE"/>
    <property type="match status" value="1"/>
</dbReference>
<feature type="transmembrane region" description="Helical" evidence="9">
    <location>
        <begin position="173"/>
        <end position="195"/>
    </location>
</feature>
<feature type="transmembrane region" description="Helical" evidence="9">
    <location>
        <begin position="100"/>
        <end position="118"/>
    </location>
</feature>
<feature type="domain" description="Major facilitator superfamily (MFS) profile" evidence="10">
    <location>
        <begin position="29"/>
        <end position="436"/>
    </location>
</feature>
<dbReference type="Pfam" id="PF07690">
    <property type="entry name" value="MFS_1"/>
    <property type="match status" value="1"/>
</dbReference>
<feature type="transmembrane region" description="Helical" evidence="9">
    <location>
        <begin position="201"/>
        <end position="221"/>
    </location>
</feature>
<keyword evidence="7 9" id="KW-1133">Transmembrane helix</keyword>
<keyword evidence="3" id="KW-0813">Transport</keyword>
<dbReference type="PROSITE" id="PS00217">
    <property type="entry name" value="SUGAR_TRANSPORT_2"/>
    <property type="match status" value="1"/>
</dbReference>
<keyword evidence="12" id="KW-1185">Reference proteome</keyword>
<evidence type="ECO:0000256" key="5">
    <source>
        <dbReference type="ARBA" id="ARBA00022692"/>
    </source>
</evidence>
<dbReference type="PROSITE" id="PS50850">
    <property type="entry name" value="MFS"/>
    <property type="match status" value="1"/>
</dbReference>
<dbReference type="InterPro" id="IPR011701">
    <property type="entry name" value="MFS"/>
</dbReference>
<keyword evidence="5 9" id="KW-0812">Transmembrane</keyword>
<proteinExistence type="inferred from homology"/>
<dbReference type="EMBL" id="CADIKL010000052">
    <property type="protein sequence ID" value="CAB3807108.1"/>
    <property type="molecule type" value="Genomic_DNA"/>
</dbReference>
<evidence type="ECO:0000256" key="6">
    <source>
        <dbReference type="ARBA" id="ARBA00022847"/>
    </source>
</evidence>
<keyword evidence="6" id="KW-0769">Symport</keyword>
<dbReference type="GO" id="GO:0015293">
    <property type="term" value="F:symporter activity"/>
    <property type="evidence" value="ECO:0007669"/>
    <property type="project" value="UniProtKB-KW"/>
</dbReference>
<evidence type="ECO:0000256" key="3">
    <source>
        <dbReference type="ARBA" id="ARBA00022448"/>
    </source>
</evidence>
<comment type="similarity">
    <text evidence="2">Belongs to the major facilitator superfamily. Metabolite:H+ Symporter (MHS) family (TC 2.A.1.6) family.</text>
</comment>
<evidence type="ECO:0000256" key="2">
    <source>
        <dbReference type="ARBA" id="ARBA00008240"/>
    </source>
</evidence>